<name>A0A137P0R6_CONC2</name>
<evidence type="ECO:0000313" key="1">
    <source>
        <dbReference type="EMBL" id="KXN68617.1"/>
    </source>
</evidence>
<dbReference type="Proteomes" id="UP000070444">
    <property type="component" value="Unassembled WGS sequence"/>
</dbReference>
<dbReference type="InterPro" id="IPR029063">
    <property type="entry name" value="SAM-dependent_MTases_sf"/>
</dbReference>
<reference evidence="1 2" key="1">
    <citation type="journal article" date="2015" name="Genome Biol. Evol.">
        <title>Phylogenomic analyses indicate that early fungi evolved digesting cell walls of algal ancestors of land plants.</title>
        <authorList>
            <person name="Chang Y."/>
            <person name="Wang S."/>
            <person name="Sekimoto S."/>
            <person name="Aerts A.L."/>
            <person name="Choi C."/>
            <person name="Clum A."/>
            <person name="LaButti K.M."/>
            <person name="Lindquist E.A."/>
            <person name="Yee Ngan C."/>
            <person name="Ohm R.A."/>
            <person name="Salamov A.A."/>
            <person name="Grigoriev I.V."/>
            <person name="Spatafora J.W."/>
            <person name="Berbee M.L."/>
        </authorList>
    </citation>
    <scope>NUCLEOTIDE SEQUENCE [LARGE SCALE GENOMIC DNA]</scope>
    <source>
        <strain evidence="1 2">NRRL 28638</strain>
    </source>
</reference>
<dbReference type="PANTHER" id="PTHR31009">
    <property type="entry name" value="S-ADENOSYL-L-METHIONINE:CARBOXYL METHYLTRANSFERASE FAMILY PROTEIN"/>
    <property type="match status" value="1"/>
</dbReference>
<dbReference type="GO" id="GO:0032259">
    <property type="term" value="P:methylation"/>
    <property type="evidence" value="ECO:0007669"/>
    <property type="project" value="UniProtKB-KW"/>
</dbReference>
<dbReference type="SUPFAM" id="SSF53335">
    <property type="entry name" value="S-adenosyl-L-methionine-dependent methyltransferases"/>
    <property type="match status" value="1"/>
</dbReference>
<dbReference type="InterPro" id="IPR005299">
    <property type="entry name" value="MeTrfase_7"/>
</dbReference>
<dbReference type="GO" id="GO:0008168">
    <property type="term" value="F:methyltransferase activity"/>
    <property type="evidence" value="ECO:0007669"/>
    <property type="project" value="UniProtKB-KW"/>
</dbReference>
<dbReference type="EMBL" id="KQ964568">
    <property type="protein sequence ID" value="KXN68617.1"/>
    <property type="molecule type" value="Genomic_DNA"/>
</dbReference>
<proteinExistence type="predicted"/>
<accession>A0A137P0R6</accession>
<gene>
    <name evidence="1" type="ORF">CONCODRAFT_9097</name>
</gene>
<dbReference type="OrthoDB" id="1523883at2759"/>
<keyword evidence="1" id="KW-0489">Methyltransferase</keyword>
<keyword evidence="2" id="KW-1185">Reference proteome</keyword>
<keyword evidence="1" id="KW-0808">Transferase</keyword>
<sequence>MTEVTIRNTRVNSIDQNESVSKSMLDYNNASSMQLKLIEGGKGNIQLAVPLLPKHEGTVKIADFGCSYGRNSMFVMKHLLDEMKLYPNYTSNLTNMVFYHEDLPDNDFEAVRSCVEDPEIGYPFHELVKKNNIKTSTECIGRTYYEQIVESESIDIAFCYTSLHWMPEYKETPYGLIYDRMYNDTELTKWFDEMSDRYLTKWLDLRHEELKEGGLVSFNIMSGTNMANWVNDNWKLALSQRGLDQKNFTKINLPVYQRSEENLKKLLKKLDSKFKVVRCEPIEDPAPTPKSGIRAALYNQIVVGLAQYPEAFPDEVSRSSLYDEFEALLFSDGSDAKVIDSIFQWVVLQKL</sequence>
<evidence type="ECO:0000313" key="2">
    <source>
        <dbReference type="Proteomes" id="UP000070444"/>
    </source>
</evidence>
<dbReference type="AlphaFoldDB" id="A0A137P0R6"/>
<protein>
    <submittedName>
        <fullName evidence="1">S-adenosyl-L-methionine-dependent methyltransferase</fullName>
    </submittedName>
</protein>
<dbReference type="Gene3D" id="3.40.50.150">
    <property type="entry name" value="Vaccinia Virus protein VP39"/>
    <property type="match status" value="1"/>
</dbReference>
<dbReference type="Pfam" id="PF03492">
    <property type="entry name" value="Methyltransf_7"/>
    <property type="match status" value="1"/>
</dbReference>
<organism evidence="1 2">
    <name type="scientific">Conidiobolus coronatus (strain ATCC 28846 / CBS 209.66 / NRRL 28638)</name>
    <name type="common">Delacroixia coronata</name>
    <dbReference type="NCBI Taxonomy" id="796925"/>
    <lineage>
        <taxon>Eukaryota</taxon>
        <taxon>Fungi</taxon>
        <taxon>Fungi incertae sedis</taxon>
        <taxon>Zoopagomycota</taxon>
        <taxon>Entomophthoromycotina</taxon>
        <taxon>Entomophthoromycetes</taxon>
        <taxon>Entomophthorales</taxon>
        <taxon>Ancylistaceae</taxon>
        <taxon>Conidiobolus</taxon>
    </lineage>
</organism>